<gene>
    <name evidence="2" type="ORF">J7S20_12795</name>
</gene>
<reference evidence="2" key="1">
    <citation type="submission" date="2021-04" db="EMBL/GenBank/DDBJ databases">
        <title>Ouciella asimina sp. nov., isolated from the surface seawater in the hydrothermal field of Okinawa Trough.</title>
        <authorList>
            <person name="Shuang W."/>
        </authorList>
    </citation>
    <scope>NUCLEOTIDE SEQUENCE</scope>
    <source>
        <strain evidence="2">LXI357</strain>
    </source>
</reference>
<dbReference type="InterPro" id="IPR043749">
    <property type="entry name" value="DUF5694"/>
</dbReference>
<evidence type="ECO:0000313" key="2">
    <source>
        <dbReference type="EMBL" id="MBR0553380.1"/>
    </source>
</evidence>
<dbReference type="EMBL" id="JAGRQC010000004">
    <property type="protein sequence ID" value="MBR0553380.1"/>
    <property type="molecule type" value="Genomic_DNA"/>
</dbReference>
<accession>A0A8T4IFQ2</accession>
<comment type="caution">
    <text evidence="2">The sequence shown here is derived from an EMBL/GenBank/DDBJ whole genome shotgun (WGS) entry which is preliminary data.</text>
</comment>
<keyword evidence="3" id="KW-1185">Reference proteome</keyword>
<dbReference type="Proteomes" id="UP000676996">
    <property type="component" value="Unassembled WGS sequence"/>
</dbReference>
<name>A0A8T4IFQ2_9SPHN</name>
<dbReference type="AlphaFoldDB" id="A0A8T4IFQ2"/>
<feature type="chain" id="PRO_5035907961" description="TraB/GumN family protein" evidence="1">
    <location>
        <begin position="19"/>
        <end position="355"/>
    </location>
</feature>
<feature type="signal peptide" evidence="1">
    <location>
        <begin position="1"/>
        <end position="18"/>
    </location>
</feature>
<evidence type="ECO:0000256" key="1">
    <source>
        <dbReference type="SAM" id="SignalP"/>
    </source>
</evidence>
<proteinExistence type="predicted"/>
<dbReference type="RefSeq" id="WP_284054645.1">
    <property type="nucleotide sequence ID" value="NZ_JAGRQC010000004.1"/>
</dbReference>
<evidence type="ECO:0008006" key="4">
    <source>
        <dbReference type="Google" id="ProtNLM"/>
    </source>
</evidence>
<keyword evidence="1" id="KW-0732">Signal</keyword>
<protein>
    <recommendedName>
        <fullName evidence="4">TraB/GumN family protein</fullName>
    </recommendedName>
</protein>
<organism evidence="2 3">
    <name type="scientific">Stakelama marina</name>
    <dbReference type="NCBI Taxonomy" id="2826939"/>
    <lineage>
        <taxon>Bacteria</taxon>
        <taxon>Pseudomonadati</taxon>
        <taxon>Pseudomonadota</taxon>
        <taxon>Alphaproteobacteria</taxon>
        <taxon>Sphingomonadales</taxon>
        <taxon>Sphingomonadaceae</taxon>
        <taxon>Stakelama</taxon>
    </lineage>
</organism>
<dbReference type="Pfam" id="PF18950">
    <property type="entry name" value="DUF5694"/>
    <property type="match status" value="1"/>
</dbReference>
<evidence type="ECO:0000313" key="3">
    <source>
        <dbReference type="Proteomes" id="UP000676996"/>
    </source>
</evidence>
<sequence>MLKMVIAAALLAVPAAHAGQARFDPRDYKDQVAGPPTRVMVLGTPHLSHMPDAFRLSDLSLLMQRLADWKPDIITIEHVAGDECDHLKRYAPVFYDADEYCRDSAEAERAVGLDRRDAVIAANRLWRKWPAHPAASERRRMAAILLASGEAPSALVQWLRLPEAERHAEGDLTKPLVETLEKLRGNANEDYSVAAKLAARLGLERVYSVDDHSADGAVEATDAYGAALKRIWSGPAGEKRKKQREKADTWLGTPEGTLAYYRRLNAPGQARIVFDSDFGAAAKDNAPGWPGREYAGWWEARNLHMAANIRAALTGHPGARALVIVGASHKGYLEAYLGMMQAIRIAETDEVLAPK</sequence>